<organism evidence="10">
    <name type="scientific">Pseudomonas fluorescens</name>
    <dbReference type="NCBI Taxonomy" id="294"/>
    <lineage>
        <taxon>Bacteria</taxon>
        <taxon>Pseudomonadati</taxon>
        <taxon>Pseudomonadota</taxon>
        <taxon>Gammaproteobacteria</taxon>
        <taxon>Pseudomonadales</taxon>
        <taxon>Pseudomonadaceae</taxon>
        <taxon>Pseudomonas</taxon>
    </lineage>
</organism>
<keyword evidence="6" id="KW-1035">Host cytoplasm</keyword>
<dbReference type="GO" id="GO:0016567">
    <property type="term" value="P:protein ubiquitination"/>
    <property type="evidence" value="ECO:0007669"/>
    <property type="project" value="InterPro"/>
</dbReference>
<dbReference type="EMBL" id="OZ024668">
    <property type="protein sequence ID" value="CAK9889096.1"/>
    <property type="molecule type" value="Genomic_DNA"/>
</dbReference>
<keyword evidence="4" id="KW-0677">Repeat</keyword>
<feature type="region of interest" description="Disordered" evidence="7">
    <location>
        <begin position="765"/>
        <end position="795"/>
    </location>
</feature>
<dbReference type="Pfam" id="PF20178">
    <property type="entry name" value="ToxA_N"/>
    <property type="match status" value="1"/>
</dbReference>
<proteinExistence type="inferred from homology"/>
<keyword evidence="6" id="KW-0964">Secreted</keyword>
<accession>A0A5E6RK17</accession>
<evidence type="ECO:0000256" key="4">
    <source>
        <dbReference type="ARBA" id="ARBA00022737"/>
    </source>
</evidence>
<dbReference type="GO" id="GO:0005576">
    <property type="term" value="C:extracellular region"/>
    <property type="evidence" value="ECO:0007669"/>
    <property type="project" value="UniProtKB-UniRule"/>
</dbReference>
<keyword evidence="6" id="KW-0808">Transferase</keyword>
<comment type="similarity">
    <text evidence="6">Belongs to the LRR-containing bacterial E3 ligase family.</text>
</comment>
<dbReference type="Gene3D" id="1.20.58.360">
    <property type="entry name" value="Shigella T3SS effector IpaH defines"/>
    <property type="match status" value="1"/>
</dbReference>
<reference evidence="9 11" key="2">
    <citation type="submission" date="2024-03" db="EMBL/GenBank/DDBJ databases">
        <authorList>
            <person name="Alaster D. Moffat"/>
            <person name="Govind Chandra"/>
            <person name="Andrew W. Truman"/>
        </authorList>
    </citation>
    <scope>NUCLEOTIDE SEQUENCE [LARGE SCALE GENOMIC DNA]</scope>
    <source>
        <strain evidence="9">PS652</strain>
    </source>
</reference>
<feature type="domain" description="NEL" evidence="8">
    <location>
        <begin position="1371"/>
        <end position="1721"/>
    </location>
</feature>
<keyword evidence="6" id="KW-0832">Ubl conjugation</keyword>
<dbReference type="PANTHER" id="PTHR45617:SF180">
    <property type="entry name" value="ELRR (EXTRACELLULAR LEUCINE-RICH REPEAT) ONLY"/>
    <property type="match status" value="1"/>
</dbReference>
<comment type="catalytic activity">
    <reaction evidence="1">
        <text>S-ubiquitinyl-[E2 ubiquitin-conjugating enzyme]-L-cysteine + [acceptor protein]-L-lysine = [E2 ubiquitin-conjugating enzyme]-L-cysteine + N(6)-ubiquitinyl-[acceptor protein]-L-lysine.</text>
        <dbReference type="EC" id="2.3.2.27"/>
    </reaction>
</comment>
<reference evidence="10" key="1">
    <citation type="submission" date="2019-09" db="EMBL/GenBank/DDBJ databases">
        <authorList>
            <person name="Chandra G."/>
            <person name="Truman W A."/>
        </authorList>
    </citation>
    <scope>NUCLEOTIDE SEQUENCE [LARGE SCALE GENOMIC DNA]</scope>
    <source>
        <strain evidence="10">PS652</strain>
    </source>
</reference>
<evidence type="ECO:0000256" key="7">
    <source>
        <dbReference type="SAM" id="MobiDB-lite"/>
    </source>
</evidence>
<keyword evidence="5" id="KW-0843">Virulence</keyword>
<dbReference type="PROSITE" id="PS52053">
    <property type="entry name" value="NEL"/>
    <property type="match status" value="1"/>
</dbReference>
<name>A0A5E6RK17_PSEFL</name>
<dbReference type="EC" id="2.3.2.27" evidence="2"/>
<evidence type="ECO:0000256" key="6">
    <source>
        <dbReference type="PROSITE-ProRule" id="PRU01398"/>
    </source>
</evidence>
<dbReference type="SMART" id="SM00369">
    <property type="entry name" value="LRR_TYP"/>
    <property type="match status" value="4"/>
</dbReference>
<evidence type="ECO:0000256" key="3">
    <source>
        <dbReference type="ARBA" id="ARBA00022614"/>
    </source>
</evidence>
<dbReference type="RefSeq" id="WP_038995065.1">
    <property type="nucleotide sequence ID" value="NZ_OZ024668.1"/>
</dbReference>
<dbReference type="InterPro" id="IPR032675">
    <property type="entry name" value="LRR_dom_sf"/>
</dbReference>
<evidence type="ECO:0000256" key="1">
    <source>
        <dbReference type="ARBA" id="ARBA00000900"/>
    </source>
</evidence>
<feature type="active site" description="Glycyl thioester intermediate" evidence="6">
    <location>
        <position position="1455"/>
    </location>
</feature>
<gene>
    <name evidence="10" type="ORF">PS652_01450</name>
    <name evidence="9" type="ORF">PS652_01925</name>
</gene>
<dbReference type="PROSITE" id="PS51450">
    <property type="entry name" value="LRR"/>
    <property type="match status" value="1"/>
</dbReference>
<dbReference type="PANTHER" id="PTHR45617">
    <property type="entry name" value="LEUCINE RICH REPEAT FAMILY PROTEIN"/>
    <property type="match status" value="1"/>
</dbReference>
<dbReference type="SUPFAM" id="SSF52058">
    <property type="entry name" value="L domain-like"/>
    <property type="match status" value="1"/>
</dbReference>
<evidence type="ECO:0000313" key="11">
    <source>
        <dbReference type="Proteomes" id="UP000326595"/>
    </source>
</evidence>
<dbReference type="InterPro" id="IPR001611">
    <property type="entry name" value="Leu-rich_rpt"/>
</dbReference>
<comment type="PTM">
    <text evidence="6">Ubiquitinated in the presence of host E1 ubiquitin-activating enzyme, E2 ubiquitin-conjugating enzyme and ubiquitin.</text>
</comment>
<dbReference type="GO" id="GO:0061630">
    <property type="term" value="F:ubiquitin protein ligase activity"/>
    <property type="evidence" value="ECO:0007669"/>
    <property type="project" value="UniProtKB-EC"/>
</dbReference>
<evidence type="ECO:0000259" key="8">
    <source>
        <dbReference type="PROSITE" id="PS52053"/>
    </source>
</evidence>
<keyword evidence="6" id="KW-0833">Ubl conjugation pathway</keyword>
<evidence type="ECO:0000313" key="10">
    <source>
        <dbReference type="EMBL" id="VVM64468.1"/>
    </source>
</evidence>
<dbReference type="InterPro" id="IPR003591">
    <property type="entry name" value="Leu-rich_rpt_typical-subtyp"/>
</dbReference>
<dbReference type="EMBL" id="CABVHG010000007">
    <property type="protein sequence ID" value="VVM64468.1"/>
    <property type="molecule type" value="Genomic_DNA"/>
</dbReference>
<dbReference type="InterPro" id="IPR029487">
    <property type="entry name" value="NEL_dom"/>
</dbReference>
<dbReference type="Gene3D" id="3.80.10.10">
    <property type="entry name" value="Ribonuclease Inhibitor"/>
    <property type="match status" value="2"/>
</dbReference>
<evidence type="ECO:0000256" key="2">
    <source>
        <dbReference type="ARBA" id="ARBA00012483"/>
    </source>
</evidence>
<evidence type="ECO:0000256" key="5">
    <source>
        <dbReference type="ARBA" id="ARBA00023026"/>
    </source>
</evidence>
<dbReference type="Proteomes" id="UP000326595">
    <property type="component" value="Chromosome"/>
</dbReference>
<evidence type="ECO:0000313" key="9">
    <source>
        <dbReference type="EMBL" id="CAK9889096.1"/>
    </source>
</evidence>
<protein>
    <recommendedName>
        <fullName evidence="2">RING-type E3 ubiquitin transferase</fullName>
        <ecNumber evidence="2">2.3.2.27</ecNumber>
    </recommendedName>
</protein>
<dbReference type="Pfam" id="PF14496">
    <property type="entry name" value="NEL"/>
    <property type="match status" value="1"/>
</dbReference>
<sequence length="1721" mass="191674">MTDSQDVTSFHQNRLHAALKPRLRHLDRNNLHALLHSQRAIHVDSSAQAKPWFNDASQAAQSALLSAVSAQQRARWALAQSLSTLKSITDFAAPLLTQALHEQHGLQLDVRNARLHRWASETIGSRQVIKGPGRETSLLEAALQNFEANEDFHFSFLTREGDETAKLELKGEDFASLCRTLDLGQRYQEHLQQVYDSAVGKALLGEQMAAANRTDFQVLLQRARMKSEISEPVWQMLQTLATQGRAMLDDKPVVCRRIAILGCELSDVLLIGPDPDSSNRTERCVAWIAGAPLYPLKQYNSTSDFAKDLAISLQSPGYSRAIAAKVPQALKAEFIQRLQNTLFEVRYQGNTEVRQPLAQPRLDVVERVLTGALWDTLQDLQVRRLKANARVLAVPTGDENYAARLQRLDSWLGIAVNVLNAAAFVIPGLNEVMLAVAGAQMMGDLFDGVQAWEARETAQALAHLESLGLNLGLVVGLGAAGVALHPSAFVDSLSRVELANGQRRLWKPDLSGYASKVEIPATTQANQLGQYLHEGQHYLRLDERWYQQRFDTQQQRWRLVHPEDAQAHQPLLEHNGQGTWTFEGEQPLNWPRRQLLRRIGVLAEGLDDAMLERAASISACDEQVLRHMYVHHEPVPALLADTLRRMQLERDITRMCADIRGATPLQPGMTYPVALIVQLPRWPANRVLQVFAGPELWGASTTYGLERWPQGRVLKLLASDVRQGQLPQRVLAQLDEGEITAWLGDGVASSDRLQRVRDTLAEQAQSRRHDILDSLQASEAGEPSSGGRRLLASNPSLPPRLAEEIVSEASATELAELERADGRVPLRLAEEVRAYQQQLRLSRAIEGTHWRSMGNPDSERLALGLLESLPGWSGNVRVELRENALSGRLLASAGPANGELKTVVSTAGRYRGYDATGNELYAGADYFAALLKALPDAERRSLGIDVFDDQTLQEHIQQLALGDRQRVSRLLGQQPRKPWHRSPLRLADGRNGYPLGGAVGTLRGEAFGRLGRLYPGLNQRQIAQLVSELRQTGRDLAQSIEALEKEFSQLKVKLDYWARPASRSASRRVVAMRLKKAWQRAGGTDSHVLNLKDMDLTDLPALDVEFKHITELDLRSVHEGAIPPQLLRCFPRLKAVGVGGNQLEAIPEGLAHCTELQELALGHNRLVPSQALFEPLKNLRQLRILSMPQNRLNALPDAALEALAGVRSLVYLDLRANDLVLDAQQLRRLSRLQLSTLKLSANHLTLDEAGAAAFADFIYLKTLDLSWNPLMRAPDFSFMPWLKDVNLEFCQLTEWPDSLTTLMNQQQYQLRTINLADNGITQIPSLASTRFGLDLRRGGPGVGLTLRLANNPLEAQGILRLHALGLAHVFHGPAQTNLWLAGADQGRQELWEDLFANEQNRALRIALNTLERSQAAQIDQVHLGQRVWRLLERAAEDSGLRSNLEAIAEGFPETCGDAGADVFSALEVEVMSYGLASRAVHEQGAVAELAGLYKRLYRRHEVERIADRITAARLRRQDARGDEEPLLRPALDPLDDISDADLEHDVDDIEIRLALRRALAQRLDFPEPSDGMLYQHLAYVSERLVGRVEREVHQAESAARRQQWLVEQPNWIRFLKEREQGQFSQLSEDWYEGLAYADYCVESSDEAVTKLDDSVVTYLAGQAQEEPFLSAGITPLAKDPAGKLLKKKLTGQQHKVFYDAVNRGKAAAERALLASLTAALD</sequence>
<dbReference type="InterPro" id="IPR046673">
    <property type="entry name" value="ToxA_N"/>
</dbReference>
<keyword evidence="3" id="KW-0433">Leucine-rich repeat</keyword>